<feature type="region of interest" description="Disordered" evidence="1">
    <location>
        <begin position="1"/>
        <end position="40"/>
    </location>
</feature>
<dbReference type="EMBL" id="LT594324">
    <property type="protein sequence ID" value="SBT46819.1"/>
    <property type="molecule type" value="Genomic_DNA"/>
</dbReference>
<evidence type="ECO:0000259" key="2">
    <source>
        <dbReference type="Pfam" id="PF00668"/>
    </source>
</evidence>
<feature type="domain" description="Condensation" evidence="2">
    <location>
        <begin position="69"/>
        <end position="366"/>
    </location>
</feature>
<evidence type="ECO:0000313" key="4">
    <source>
        <dbReference type="Proteomes" id="UP000198765"/>
    </source>
</evidence>
<reference evidence="3 4" key="1">
    <citation type="submission" date="2016-06" db="EMBL/GenBank/DDBJ databases">
        <authorList>
            <person name="Kjaerup R.B."/>
            <person name="Dalgaard T.S."/>
            <person name="Juul-Madsen H.R."/>
        </authorList>
    </citation>
    <scope>NUCLEOTIDE SEQUENCE [LARGE SCALE GENOMIC DNA]</scope>
    <source>
        <strain evidence="3 4">DSM 45248</strain>
    </source>
</reference>
<evidence type="ECO:0000313" key="3">
    <source>
        <dbReference type="EMBL" id="SBT46819.1"/>
    </source>
</evidence>
<evidence type="ECO:0000256" key="1">
    <source>
        <dbReference type="SAM" id="MobiDB-lite"/>
    </source>
</evidence>
<proteinExistence type="predicted"/>
<name>A0A1A8ZSF4_9ACTN</name>
<feature type="compositionally biased region" description="Pro residues" evidence="1">
    <location>
        <begin position="26"/>
        <end position="36"/>
    </location>
</feature>
<dbReference type="Gene3D" id="3.30.559.30">
    <property type="entry name" value="Nonribosomal peptide synthetase, condensation domain"/>
    <property type="match status" value="1"/>
</dbReference>
<dbReference type="PATRIC" id="fig|299146.4.peg.2826"/>
<dbReference type="GO" id="GO:0031177">
    <property type="term" value="F:phosphopantetheine binding"/>
    <property type="evidence" value="ECO:0007669"/>
    <property type="project" value="TreeGrafter"/>
</dbReference>
<dbReference type="Proteomes" id="UP000198765">
    <property type="component" value="Chromosome I"/>
</dbReference>
<organism evidence="3 4">
    <name type="scientific">Micromonospora narathiwatensis</name>
    <dbReference type="NCBI Taxonomy" id="299146"/>
    <lineage>
        <taxon>Bacteria</taxon>
        <taxon>Bacillati</taxon>
        <taxon>Actinomycetota</taxon>
        <taxon>Actinomycetes</taxon>
        <taxon>Micromonosporales</taxon>
        <taxon>Micromonosporaceae</taxon>
        <taxon>Micromonospora</taxon>
    </lineage>
</organism>
<dbReference type="GO" id="GO:0043041">
    <property type="term" value="P:amino acid activation for nonribosomal peptide biosynthetic process"/>
    <property type="evidence" value="ECO:0007669"/>
    <property type="project" value="TreeGrafter"/>
</dbReference>
<dbReference type="GO" id="GO:0003824">
    <property type="term" value="F:catalytic activity"/>
    <property type="evidence" value="ECO:0007669"/>
    <property type="project" value="InterPro"/>
</dbReference>
<dbReference type="Pfam" id="PF00668">
    <property type="entry name" value="Condensation"/>
    <property type="match status" value="1"/>
</dbReference>
<dbReference type="Gene3D" id="3.30.559.10">
    <property type="entry name" value="Chloramphenicol acetyltransferase-like domain"/>
    <property type="match status" value="1"/>
</dbReference>
<dbReference type="InterPro" id="IPR001242">
    <property type="entry name" value="Condensation_dom"/>
</dbReference>
<accession>A0A1A8ZSF4</accession>
<dbReference type="RefSeq" id="WP_091202371.1">
    <property type="nucleotide sequence ID" value="NZ_LT594324.1"/>
</dbReference>
<protein>
    <submittedName>
        <fullName evidence="3">Condensation domain-containing protein</fullName>
    </submittedName>
</protein>
<dbReference type="PANTHER" id="PTHR45527">
    <property type="entry name" value="NONRIBOSOMAL PEPTIDE SYNTHETASE"/>
    <property type="match status" value="1"/>
</dbReference>
<keyword evidence="4" id="KW-1185">Reference proteome</keyword>
<dbReference type="GO" id="GO:0008610">
    <property type="term" value="P:lipid biosynthetic process"/>
    <property type="evidence" value="ECO:0007669"/>
    <property type="project" value="UniProtKB-ARBA"/>
</dbReference>
<dbReference type="OrthoDB" id="2472181at2"/>
<dbReference type="PANTHER" id="PTHR45527:SF1">
    <property type="entry name" value="FATTY ACID SYNTHASE"/>
    <property type="match status" value="1"/>
</dbReference>
<dbReference type="AlphaFoldDB" id="A0A1A8ZSF4"/>
<gene>
    <name evidence="3" type="ORF">GA0070621_2726</name>
</gene>
<dbReference type="SUPFAM" id="SSF52777">
    <property type="entry name" value="CoA-dependent acyltransferases"/>
    <property type="match status" value="2"/>
</dbReference>
<dbReference type="InterPro" id="IPR023213">
    <property type="entry name" value="CAT-like_dom_sf"/>
</dbReference>
<dbReference type="GO" id="GO:0044550">
    <property type="term" value="P:secondary metabolite biosynthetic process"/>
    <property type="evidence" value="ECO:0007669"/>
    <property type="project" value="TreeGrafter"/>
</dbReference>
<sequence length="470" mass="51676">MTRDERGPATSLWTLPDDATTAGGHPPEPPSGPDEPFPLSRQQDFLRMVDGGDDAGPFGPRYTIVGGWRVTGPLDVGALRAALADVVERHEALRTSIVRAPGNAHQRVRPPRPPRLDVEDLPLAPADRERHAEILLNEVESRPVPMDDNPTLRAVLGRFAADDAVLVLAAHHTGVDGWSIQVVLRDLALCYTARRAGRPPELPPVRQYREYVRWQRAAAGTPAVAAARAYWAERLRGAAVTPIRLDRPRGAQRPDGTAWYRFHHEDDLRRRVQAYATSRRCTPFMVMAAAYVRQLADTAGLDEVVMPTFTPGRRPAWTLDMVGSFFNLLPLRVRTGGADNFADLVDRVRGACLAAYRHEIPFVDLLGVAPELMAAAAGEEHASCVFQLVQSPFMAVDQRVGDLTYRAMRRRLRSQERGSQIPDGALWAVEFDAAGGIVGSVGYCRSQFRADTVAALVAGYRDTLDRALPA</sequence>
<dbReference type="GO" id="GO:0005737">
    <property type="term" value="C:cytoplasm"/>
    <property type="evidence" value="ECO:0007669"/>
    <property type="project" value="TreeGrafter"/>
</dbReference>